<organism evidence="2 3">
    <name type="scientific">Skermanella aerolata</name>
    <dbReference type="NCBI Taxonomy" id="393310"/>
    <lineage>
        <taxon>Bacteria</taxon>
        <taxon>Pseudomonadati</taxon>
        <taxon>Pseudomonadota</taxon>
        <taxon>Alphaproteobacteria</taxon>
        <taxon>Rhodospirillales</taxon>
        <taxon>Azospirillaceae</taxon>
        <taxon>Skermanella</taxon>
    </lineage>
</organism>
<evidence type="ECO:0000259" key="1">
    <source>
        <dbReference type="Pfam" id="PF00535"/>
    </source>
</evidence>
<name>A0A512DJ74_9PROT</name>
<keyword evidence="2" id="KW-0808">Transferase</keyword>
<accession>A0A512DJ74</accession>
<dbReference type="AlphaFoldDB" id="A0A512DJ74"/>
<dbReference type="EMBL" id="BJYZ01000002">
    <property type="protein sequence ID" value="GEO36528.1"/>
    <property type="molecule type" value="Genomic_DNA"/>
</dbReference>
<dbReference type="Pfam" id="PF00535">
    <property type="entry name" value="Glycos_transf_2"/>
    <property type="match status" value="1"/>
</dbReference>
<reference evidence="2 3" key="1">
    <citation type="submission" date="2019-07" db="EMBL/GenBank/DDBJ databases">
        <title>Whole genome shotgun sequence of Skermanella aerolata NBRC 106429.</title>
        <authorList>
            <person name="Hosoyama A."/>
            <person name="Uohara A."/>
            <person name="Ohji S."/>
            <person name="Ichikawa N."/>
        </authorList>
    </citation>
    <scope>NUCLEOTIDE SEQUENCE [LARGE SCALE GENOMIC DNA]</scope>
    <source>
        <strain evidence="2 3">NBRC 106429</strain>
    </source>
</reference>
<evidence type="ECO:0000313" key="3">
    <source>
        <dbReference type="Proteomes" id="UP000321523"/>
    </source>
</evidence>
<dbReference type="InterPro" id="IPR029044">
    <property type="entry name" value="Nucleotide-diphossugar_trans"/>
</dbReference>
<dbReference type="Proteomes" id="UP000321523">
    <property type="component" value="Unassembled WGS sequence"/>
</dbReference>
<protein>
    <submittedName>
        <fullName evidence="2">Glycosyl transferase family 2</fullName>
    </submittedName>
</protein>
<feature type="domain" description="Glycosyltransferase 2-like" evidence="1">
    <location>
        <begin position="477"/>
        <end position="602"/>
    </location>
</feature>
<dbReference type="InterPro" id="IPR001173">
    <property type="entry name" value="Glyco_trans_2-like"/>
</dbReference>
<dbReference type="PANTHER" id="PTHR43179">
    <property type="entry name" value="RHAMNOSYLTRANSFERASE WBBL"/>
    <property type="match status" value="1"/>
</dbReference>
<comment type="caution">
    <text evidence="2">The sequence shown here is derived from an EMBL/GenBank/DDBJ whole genome shotgun (WGS) entry which is preliminary data.</text>
</comment>
<evidence type="ECO:0000313" key="2">
    <source>
        <dbReference type="EMBL" id="GEO36528.1"/>
    </source>
</evidence>
<dbReference type="SUPFAM" id="SSF53448">
    <property type="entry name" value="Nucleotide-diphospho-sugar transferases"/>
    <property type="match status" value="1"/>
</dbReference>
<sequence length="769" mass="82253">MLPTSLAIQIDAGTSAGVPTARLHGIGSDFVMAVWETASGKHQGRIVPSVDGAEAPRPYTLLTVPTSWGGERTLAFLRCPAGTGVIGFHDEQNRAVATAPAKAPASFDAALLLSGLDGAARLRVVRLLLDFCRSAFSLQNDPVFAGLCRRLILELSPTPTVLTARCAPTRHLVLCDGSVSAGFGEVTATVVLTGSAMRRLDVSPTIGTVADKRSRLPLHLVIDRALCGSETLVVLLGRAGLACRTVSGASGELPTLLEWLERSKPCPTALRDHVMRALAVRAADEPQAAAAVRELQVLMPLPRRHVASPDRPVGGDVDVAVSTGDGGLFVSGWLHDPHGMVEGLRVVSPFGDERTITDLPHRFPREDVAAIYKSSAPAGFAAFLPGALDPAPVLQYRCELLLRSGGRIDIVPPPRPLNPADVRAAVLGSMPPHHVGQRALETCIAPAVAPIHASMVADLPPPEVIHYGKPVADPAVSIIVPLYKNLEFLRFQLAAFAIDPTINSSGGAEVILVLDSPEQRAELQHYLHGLFGLYAMPLTLVVHAANHGYSSANNSGAAVARARHLLFLNSDVIPDRSGWLPLLCAELEASPTTGAVGPKLLFEDDSLQHAGLFFGRDYKGRWINQHFHKGMPRDFAPACQARAVPGVTGACLLMPAGLFCEIGGFTRDYIIGDYEDSDLCLKIRAAGREIRYVPAVELYHLERQSISRHAGYTRGVASEYNAWLHAGRWSGLMEDLMNRDWTAGGLPAIAQKSIATRRRNRSRKAPAAA</sequence>
<dbReference type="RefSeq" id="WP_052830717.1">
    <property type="nucleotide sequence ID" value="NZ_BJYZ01000002.1"/>
</dbReference>
<dbReference type="GO" id="GO:0016740">
    <property type="term" value="F:transferase activity"/>
    <property type="evidence" value="ECO:0007669"/>
    <property type="project" value="UniProtKB-KW"/>
</dbReference>
<dbReference type="Gene3D" id="3.90.550.10">
    <property type="entry name" value="Spore Coat Polysaccharide Biosynthesis Protein SpsA, Chain A"/>
    <property type="match status" value="1"/>
</dbReference>
<gene>
    <name evidence="2" type="primary">wgeB</name>
    <name evidence="2" type="ORF">SAE02_06760</name>
</gene>
<keyword evidence="3" id="KW-1185">Reference proteome</keyword>
<proteinExistence type="predicted"/>
<dbReference type="PANTHER" id="PTHR43179:SF7">
    <property type="entry name" value="RHAMNOSYLTRANSFERASE WBBL"/>
    <property type="match status" value="1"/>
</dbReference>